<gene>
    <name evidence="1" type="ORF">AVEN_205794_1</name>
</gene>
<reference evidence="1 2" key="1">
    <citation type="journal article" date="2019" name="Sci. Rep.">
        <title>Orb-weaving spider Araneus ventricosus genome elucidates the spidroin gene catalogue.</title>
        <authorList>
            <person name="Kono N."/>
            <person name="Nakamura H."/>
            <person name="Ohtoshi R."/>
            <person name="Moran D.A.P."/>
            <person name="Shinohara A."/>
            <person name="Yoshida Y."/>
            <person name="Fujiwara M."/>
            <person name="Mori M."/>
            <person name="Tomita M."/>
            <person name="Arakawa K."/>
        </authorList>
    </citation>
    <scope>NUCLEOTIDE SEQUENCE [LARGE SCALE GENOMIC DNA]</scope>
</reference>
<feature type="non-terminal residue" evidence="1">
    <location>
        <position position="41"/>
    </location>
</feature>
<sequence length="41" mass="4798">MRINVKRLNQSDLALTTLCRALLPPPYSPHYGRYMGRPLRQ</sequence>
<proteinExistence type="predicted"/>
<evidence type="ECO:0000313" key="2">
    <source>
        <dbReference type="Proteomes" id="UP000499080"/>
    </source>
</evidence>
<name>A0A4Y2R052_ARAVE</name>
<evidence type="ECO:0000313" key="1">
    <source>
        <dbReference type="EMBL" id="GBN68951.1"/>
    </source>
</evidence>
<dbReference type="AlphaFoldDB" id="A0A4Y2R052"/>
<comment type="caution">
    <text evidence="1">The sequence shown here is derived from an EMBL/GenBank/DDBJ whole genome shotgun (WGS) entry which is preliminary data.</text>
</comment>
<accession>A0A4Y2R052</accession>
<dbReference type="EMBL" id="BGPR01141689">
    <property type="protein sequence ID" value="GBN68951.1"/>
    <property type="molecule type" value="Genomic_DNA"/>
</dbReference>
<organism evidence="1 2">
    <name type="scientific">Araneus ventricosus</name>
    <name type="common">Orbweaver spider</name>
    <name type="synonym">Epeira ventricosa</name>
    <dbReference type="NCBI Taxonomy" id="182803"/>
    <lineage>
        <taxon>Eukaryota</taxon>
        <taxon>Metazoa</taxon>
        <taxon>Ecdysozoa</taxon>
        <taxon>Arthropoda</taxon>
        <taxon>Chelicerata</taxon>
        <taxon>Arachnida</taxon>
        <taxon>Araneae</taxon>
        <taxon>Araneomorphae</taxon>
        <taxon>Entelegynae</taxon>
        <taxon>Araneoidea</taxon>
        <taxon>Araneidae</taxon>
        <taxon>Araneus</taxon>
    </lineage>
</organism>
<protein>
    <submittedName>
        <fullName evidence="1">Uncharacterized protein</fullName>
    </submittedName>
</protein>
<dbReference type="Proteomes" id="UP000499080">
    <property type="component" value="Unassembled WGS sequence"/>
</dbReference>
<keyword evidence="2" id="KW-1185">Reference proteome</keyword>